<dbReference type="Gene3D" id="3.40.50.12780">
    <property type="entry name" value="N-terminal domain of ligase-like"/>
    <property type="match status" value="1"/>
</dbReference>
<dbReference type="PANTHER" id="PTHR43767">
    <property type="entry name" value="LONG-CHAIN-FATTY-ACID--COA LIGASE"/>
    <property type="match status" value="1"/>
</dbReference>
<dbReference type="OrthoDB" id="9803968at2"/>
<accession>A0A3R9ZQ63</accession>
<protein>
    <submittedName>
        <fullName evidence="2">Feruloyl-CoA synthase</fullName>
    </submittedName>
</protein>
<dbReference type="AlphaFoldDB" id="A0A3R9ZQ63"/>
<dbReference type="Pfam" id="PF00501">
    <property type="entry name" value="AMP-binding"/>
    <property type="match status" value="1"/>
</dbReference>
<dbReference type="Pfam" id="PF23562">
    <property type="entry name" value="AMP-binding_C_3"/>
    <property type="match status" value="1"/>
</dbReference>
<evidence type="ECO:0000313" key="2">
    <source>
        <dbReference type="EMBL" id="RST85033.1"/>
    </source>
</evidence>
<feature type="domain" description="AMP-dependent synthetase/ligase" evidence="1">
    <location>
        <begin position="84"/>
        <end position="462"/>
    </location>
</feature>
<evidence type="ECO:0000259" key="1">
    <source>
        <dbReference type="Pfam" id="PF00501"/>
    </source>
</evidence>
<dbReference type="InterPro" id="IPR042099">
    <property type="entry name" value="ANL_N_sf"/>
</dbReference>
<dbReference type="InterPro" id="IPR000873">
    <property type="entry name" value="AMP-dep_synth/lig_dom"/>
</dbReference>
<name>A0A3R9ZQ63_9HYPH</name>
<dbReference type="InterPro" id="IPR050237">
    <property type="entry name" value="ATP-dep_AMP-bd_enzyme"/>
</dbReference>
<proteinExistence type="predicted"/>
<reference evidence="2 3" key="1">
    <citation type="submission" date="2018-12" db="EMBL/GenBank/DDBJ databases">
        <title>Mesorhizobium carbonis sp. nov., isolated from coal mine water.</title>
        <authorList>
            <person name="Xin W."/>
            <person name="Xu Z."/>
            <person name="Xiang F."/>
            <person name="Zhang J."/>
            <person name="Xi L."/>
            <person name="Liu J."/>
        </authorList>
    </citation>
    <scope>NUCLEOTIDE SEQUENCE [LARGE SCALE GENOMIC DNA]</scope>
    <source>
        <strain evidence="2 3">B2.3</strain>
    </source>
</reference>
<gene>
    <name evidence="2" type="ORF">EJC49_17805</name>
</gene>
<comment type="caution">
    <text evidence="2">The sequence shown here is derived from an EMBL/GenBank/DDBJ whole genome shotgun (WGS) entry which is preliminary data.</text>
</comment>
<dbReference type="Proteomes" id="UP000278398">
    <property type="component" value="Unassembled WGS sequence"/>
</dbReference>
<keyword evidence="3" id="KW-1185">Reference proteome</keyword>
<sequence>MGEIPVFASLVPDPRARRDRFWHHRDVHEHQSPSPMTPATEAPFASLRVGSRTVRTARAKDGTVVMASAEPLGPFPLKMTDRLHETARISPERPFLKTRDPAGGWRSVTYGEAQRAMAAVGQALLDRGLGPERPVAILSGNTPEHALLMLACTEVGVPAAPVNPALLHYRDAGPRLSGLLALLSPGLVLVDDPDQAERILPHLPDGADLVVAKGAEATAHTGFSALLETRATAEVARAAAAVTPDAVAKLLFTSGSTGSPKAVVVTNRMWCANQQMLLQALPFLADRPLELLDWLPWHHASGANVILGLVLQLGGTLYVDDGRPVPGGIDRTVRNLRDVAPSAYFSVPRGFAELMPHLEADPGLARRFFGSVSMLFYSGAGMPGELERRIQRTAVAATGLRVPILSAYGATETAPFALVQNWPANRTGLAGLPLPGVDLKLVPKGDKYEARVRGPIVTPGYWRAPEMSAALFDEEGYLCLGDTLSMVDPQRPDAGLAFEGRIAEDFKLTSGTWVNVGGLRDAFLREAGLLVADVVITGEGRDMPGALVFLSPVDCARHLGVDAIDAQALERHPAIRAIVAEALDALAQRAPASSTHIARALLIGSPPSAAQGEITDKGSISQKGVLRARAPLIEMLYGPPASPILQAGKTQTEDIQNSVG</sequence>
<dbReference type="EMBL" id="RWKW01000069">
    <property type="protein sequence ID" value="RST85033.1"/>
    <property type="molecule type" value="Genomic_DNA"/>
</dbReference>
<organism evidence="2 3">
    <name type="scientific">Aquibium carbonis</name>
    <dbReference type="NCBI Taxonomy" id="2495581"/>
    <lineage>
        <taxon>Bacteria</taxon>
        <taxon>Pseudomonadati</taxon>
        <taxon>Pseudomonadota</taxon>
        <taxon>Alphaproteobacteria</taxon>
        <taxon>Hyphomicrobiales</taxon>
        <taxon>Phyllobacteriaceae</taxon>
        <taxon>Aquibium</taxon>
    </lineage>
</organism>
<dbReference type="PANTHER" id="PTHR43767:SF1">
    <property type="entry name" value="NONRIBOSOMAL PEPTIDE SYNTHASE PES1 (EUROFUNG)-RELATED"/>
    <property type="match status" value="1"/>
</dbReference>
<dbReference type="SUPFAM" id="SSF56801">
    <property type="entry name" value="Acetyl-CoA synthetase-like"/>
    <property type="match status" value="1"/>
</dbReference>
<dbReference type="InterPro" id="IPR020845">
    <property type="entry name" value="AMP-binding_CS"/>
</dbReference>
<dbReference type="PROSITE" id="PS00455">
    <property type="entry name" value="AMP_BINDING"/>
    <property type="match status" value="1"/>
</dbReference>
<evidence type="ECO:0000313" key="3">
    <source>
        <dbReference type="Proteomes" id="UP000278398"/>
    </source>
</evidence>